<dbReference type="GO" id="GO:1990316">
    <property type="term" value="C:Atg1/ULK1 kinase complex"/>
    <property type="evidence" value="ECO:0007669"/>
    <property type="project" value="InterPro"/>
</dbReference>
<dbReference type="GO" id="GO:0000423">
    <property type="term" value="P:mitophagy"/>
    <property type="evidence" value="ECO:0007669"/>
    <property type="project" value="TreeGrafter"/>
</dbReference>
<dbReference type="GO" id="GO:0034727">
    <property type="term" value="P:piecemeal microautophagy of the nucleus"/>
    <property type="evidence" value="ECO:0007669"/>
    <property type="project" value="TreeGrafter"/>
</dbReference>
<dbReference type="InterPro" id="IPR018731">
    <property type="entry name" value="Atg13_N"/>
</dbReference>
<protein>
    <recommendedName>
        <fullName evidence="2 4">Autophagy-related protein 13</fullName>
    </recommendedName>
</protein>
<feature type="compositionally biased region" description="Low complexity" evidence="5">
    <location>
        <begin position="18"/>
        <end position="31"/>
    </location>
</feature>
<evidence type="ECO:0000313" key="9">
    <source>
        <dbReference type="RefSeq" id="XP_033534849.1"/>
    </source>
</evidence>
<organism evidence="7">
    <name type="scientific">Eremomyces bilateralis CBS 781.70</name>
    <dbReference type="NCBI Taxonomy" id="1392243"/>
    <lineage>
        <taxon>Eukaryota</taxon>
        <taxon>Fungi</taxon>
        <taxon>Dikarya</taxon>
        <taxon>Ascomycota</taxon>
        <taxon>Pezizomycotina</taxon>
        <taxon>Dothideomycetes</taxon>
        <taxon>Dothideomycetes incertae sedis</taxon>
        <taxon>Eremomycetales</taxon>
        <taxon>Eremomycetaceae</taxon>
        <taxon>Eremomyces</taxon>
    </lineage>
</organism>
<dbReference type="AlphaFoldDB" id="A0A6G1G5C4"/>
<accession>A0A6G1G5C4</accession>
<feature type="domain" description="Autophagy-related protein 13 N-terminal" evidence="6">
    <location>
        <begin position="50"/>
        <end position="287"/>
    </location>
</feature>
<evidence type="ECO:0000256" key="1">
    <source>
        <dbReference type="ARBA" id="ARBA00005246"/>
    </source>
</evidence>
<dbReference type="InterPro" id="IPR040182">
    <property type="entry name" value="ATG13"/>
</dbReference>
<dbReference type="Gene3D" id="3.30.900.10">
    <property type="entry name" value="HORMA domain"/>
    <property type="match status" value="1"/>
</dbReference>
<feature type="compositionally biased region" description="Polar residues" evidence="5">
    <location>
        <begin position="441"/>
        <end position="451"/>
    </location>
</feature>
<reference evidence="9" key="2">
    <citation type="submission" date="2020-04" db="EMBL/GenBank/DDBJ databases">
        <authorList>
            <consortium name="NCBI Genome Project"/>
        </authorList>
    </citation>
    <scope>NUCLEOTIDE SEQUENCE</scope>
    <source>
        <strain evidence="9">CBS 781.70</strain>
    </source>
</reference>
<feature type="compositionally biased region" description="Low complexity" evidence="5">
    <location>
        <begin position="461"/>
        <end position="484"/>
    </location>
</feature>
<dbReference type="InterPro" id="IPR036570">
    <property type="entry name" value="HORMA_dom_sf"/>
</dbReference>
<dbReference type="Proteomes" id="UP000504638">
    <property type="component" value="Unplaced"/>
</dbReference>
<gene>
    <name evidence="7 9" type="ORF">P152DRAFT_415000</name>
</gene>
<evidence type="ECO:0000256" key="5">
    <source>
        <dbReference type="SAM" id="MobiDB-lite"/>
    </source>
</evidence>
<feature type="region of interest" description="Disordered" evidence="5">
    <location>
        <begin position="1"/>
        <end position="32"/>
    </location>
</feature>
<dbReference type="PANTHER" id="PTHR13430">
    <property type="match status" value="1"/>
</dbReference>
<dbReference type="Gene3D" id="6.10.140.1900">
    <property type="match status" value="1"/>
</dbReference>
<evidence type="ECO:0000259" key="6">
    <source>
        <dbReference type="Pfam" id="PF10033"/>
    </source>
</evidence>
<feature type="region of interest" description="Disordered" evidence="5">
    <location>
        <begin position="318"/>
        <end position="535"/>
    </location>
</feature>
<feature type="compositionally biased region" description="Low complexity" evidence="5">
    <location>
        <begin position="629"/>
        <end position="644"/>
    </location>
</feature>
<dbReference type="GeneID" id="54417611"/>
<dbReference type="Pfam" id="PF10033">
    <property type="entry name" value="ATG13"/>
    <property type="match status" value="1"/>
</dbReference>
<dbReference type="GO" id="GO:0000407">
    <property type="term" value="C:phagophore assembly site"/>
    <property type="evidence" value="ECO:0007669"/>
    <property type="project" value="TreeGrafter"/>
</dbReference>
<dbReference type="GO" id="GO:0034497">
    <property type="term" value="P:protein localization to phagophore assembly site"/>
    <property type="evidence" value="ECO:0007669"/>
    <property type="project" value="TreeGrafter"/>
</dbReference>
<evidence type="ECO:0000313" key="8">
    <source>
        <dbReference type="Proteomes" id="UP000504638"/>
    </source>
</evidence>
<proteinExistence type="inferred from homology"/>
<feature type="region of interest" description="Disordered" evidence="5">
    <location>
        <begin position="588"/>
        <end position="644"/>
    </location>
</feature>
<dbReference type="OrthoDB" id="70161at2759"/>
<feature type="non-terminal residue" evidence="7">
    <location>
        <position position="644"/>
    </location>
</feature>
<evidence type="ECO:0000256" key="4">
    <source>
        <dbReference type="RuleBase" id="RU361214"/>
    </source>
</evidence>
<dbReference type="GO" id="GO:0005829">
    <property type="term" value="C:cytosol"/>
    <property type="evidence" value="ECO:0007669"/>
    <property type="project" value="TreeGrafter"/>
</dbReference>
<dbReference type="PANTHER" id="PTHR13430:SF4">
    <property type="entry name" value="AUTOPHAGY-RELATED PROTEIN 13"/>
    <property type="match status" value="1"/>
</dbReference>
<feature type="compositionally biased region" description="Polar residues" evidence="5">
    <location>
        <begin position="607"/>
        <end position="624"/>
    </location>
</feature>
<feature type="compositionally biased region" description="Polar residues" evidence="5">
    <location>
        <begin position="504"/>
        <end position="517"/>
    </location>
</feature>
<dbReference type="EMBL" id="ML975155">
    <property type="protein sequence ID" value="KAF1813218.1"/>
    <property type="molecule type" value="Genomic_DNA"/>
</dbReference>
<evidence type="ECO:0000256" key="3">
    <source>
        <dbReference type="ARBA" id="ARBA00023006"/>
    </source>
</evidence>
<evidence type="ECO:0000256" key="2">
    <source>
        <dbReference type="ARBA" id="ARBA00013801"/>
    </source>
</evidence>
<evidence type="ECO:0000313" key="7">
    <source>
        <dbReference type="EMBL" id="KAF1813218.1"/>
    </source>
</evidence>
<keyword evidence="8" id="KW-1185">Reference proteome</keyword>
<keyword evidence="3 4" id="KW-0072">Autophagy</keyword>
<reference evidence="9" key="3">
    <citation type="submission" date="2025-04" db="UniProtKB">
        <authorList>
            <consortium name="RefSeq"/>
        </authorList>
    </citation>
    <scope>IDENTIFICATION</scope>
    <source>
        <strain evidence="9">CBS 781.70</strain>
    </source>
</reference>
<reference evidence="7 9" key="1">
    <citation type="submission" date="2020-01" db="EMBL/GenBank/DDBJ databases">
        <authorList>
            <consortium name="DOE Joint Genome Institute"/>
            <person name="Haridas S."/>
            <person name="Albert R."/>
            <person name="Binder M."/>
            <person name="Bloem J."/>
            <person name="Labutti K."/>
            <person name="Salamov A."/>
            <person name="Andreopoulos B."/>
            <person name="Baker S.E."/>
            <person name="Barry K."/>
            <person name="Bills G."/>
            <person name="Bluhm B.H."/>
            <person name="Cannon C."/>
            <person name="Castanera R."/>
            <person name="Culley D.E."/>
            <person name="Daum C."/>
            <person name="Ezra D."/>
            <person name="Gonzalez J.B."/>
            <person name="Henrissat B."/>
            <person name="Kuo A."/>
            <person name="Liang C."/>
            <person name="Lipzen A."/>
            <person name="Lutzoni F."/>
            <person name="Magnuson J."/>
            <person name="Mondo S."/>
            <person name="Nolan M."/>
            <person name="Ohm R."/>
            <person name="Pangilinan J."/>
            <person name="Park H.-J."/>
            <person name="Ramirez L."/>
            <person name="Alfaro M."/>
            <person name="Sun H."/>
            <person name="Tritt A."/>
            <person name="Yoshinaga Y."/>
            <person name="Zwiers L.-H."/>
            <person name="Turgeon B.G."/>
            <person name="Goodwin S.B."/>
            <person name="Spatafora J.W."/>
            <person name="Crous P.W."/>
            <person name="Grigoriev I.V."/>
        </authorList>
    </citation>
    <scope>NUCLEOTIDE SEQUENCE</scope>
    <source>
        <strain evidence="7 9">CBS 781.70</strain>
    </source>
</reference>
<dbReference type="RefSeq" id="XP_033534849.1">
    <property type="nucleotide sequence ID" value="XM_033677041.1"/>
</dbReference>
<name>A0A6G1G5C4_9PEZI</name>
<sequence>MTDRTRIGIGSPEAYHTSLGESGSESGSSLSIDERQAAQLRATQKLNQVIQQFYFKGSLTIIASRTTLPHAYNKNGDLKQNKWFNLVVDDTDEFQDDVRQWKTCNVAESKPPPLVIEVYLDLAELTPNQTLVVLDDQGKRWDVASSLNPPIRSGSTKTERTTTVTLERWQIELGPISSGYSPEGGDPLPNTYKKGVVLFRSLYMIARSNAVWKLYRRIARQAANHPNLKLRYRILEASPRSALKYSTVDVGLYPSQEAVTEKYTFTPTHSPAGDLCISVIHRKNCDFRVDDSEALLSSQFMGMDDQYFRPTLSPRAAEAIPGSLPNKPNYTPEVGDPGTAYGSLSTFHQPGPALGASPLSTLRTAKDFGTTPESHKDMPRHRFSTSRPSARADGRRPSVSFPAFKAGSLASSPASNPPVAPSPGSSLGRGAGQHLHHRSRGSITTLPQQVLRTPGIPNETAIASSPSASSSPKPAPINRYSSSFGHRRSRFSSGGGSKIDEDNTSSGKGSLASSAQPGSGVLNEGEASSSSVQTDDDNIKDFIRLLQDKKELDSFQKNNDATRQASTQRATAVLSRFQKVKESNAALSESMATSLLLHRSSSSSSRQLANVPQIAGTSISTASSPGKPVSPHTPHTPSVPSRLS</sequence>
<comment type="similarity">
    <text evidence="1 4">Belongs to the ATG13 family. Fungi subfamily.</text>
</comment>
<feature type="compositionally biased region" description="Low complexity" evidence="5">
    <location>
        <begin position="594"/>
        <end position="606"/>
    </location>
</feature>